<dbReference type="AlphaFoldDB" id="A0A9P9CZJ8"/>
<dbReference type="Proteomes" id="UP000738349">
    <property type="component" value="Unassembled WGS sequence"/>
</dbReference>
<evidence type="ECO:0000313" key="3">
    <source>
        <dbReference type="Proteomes" id="UP000738349"/>
    </source>
</evidence>
<sequence length="704" mass="81658">MAEIISIISSAIAITEVVHEIVQLVNHKKQFAKEVAHQIQGYQHEVHMLKIVLKQFERCHRRTALASFLENNSSPSDYVSWYLESLELASSIVDRLSRQITASSKFRRLICLVKTPHDLVKLEERLEKLHKSIERHQRYAAYLSSVHEGEPLPTNVGLQENAGNEQVWNGRVPTATVPMSNKINNIQSTLNPPNEICYPQANMSCNQQSVFRSPSCESEASLNAETDSKHNNLRKEQQSWDEGWTSSAVNLPKWFLTTTWTFTYHYGPNILNQFRFRNYNVRASGSKIFLVVESGDLDEMFQLFDNGVATPFDRNEQGYSLLHCASAAYKPLICRKLLDLGLDTCIDEYDNNIFSPRQMGLWGSLFNHAGPKKLAEDIIQMFESRSGGQNYHTSDSFFWLGLCRGPDNVATLSRFQRRAAPDFFNQSLEALIRAVRLYVLESQVGQHPSPDVMTFLLGERKTHGFEDIINTTESRQCLLHTIAIGFARDHRDHRPHTLGRYEAPRYTKGLKRWNEISNLIIRNSTMDELHFVEHVQLETTSRIDPLLRVPEWTGTPFMSVLRAAFLEHFPVCHRDAARHGSRCWRRAVSSVIYQWLHRIKYSGIDLALYGKREQEAFYNWKKDYVNYGDFEMTMSYWSTTRRKRVEETLPVCLIHFEYGGALKHWAFSWRVDIEKLAGEFWDTVHRDNNYLRMPGAWVEYYKLI</sequence>
<reference evidence="2" key="1">
    <citation type="journal article" date="2021" name="Nat. Commun.">
        <title>Genetic determinants of endophytism in the Arabidopsis root mycobiome.</title>
        <authorList>
            <person name="Mesny F."/>
            <person name="Miyauchi S."/>
            <person name="Thiergart T."/>
            <person name="Pickel B."/>
            <person name="Atanasova L."/>
            <person name="Karlsson M."/>
            <person name="Huettel B."/>
            <person name="Barry K.W."/>
            <person name="Haridas S."/>
            <person name="Chen C."/>
            <person name="Bauer D."/>
            <person name="Andreopoulos W."/>
            <person name="Pangilinan J."/>
            <person name="LaButti K."/>
            <person name="Riley R."/>
            <person name="Lipzen A."/>
            <person name="Clum A."/>
            <person name="Drula E."/>
            <person name="Henrissat B."/>
            <person name="Kohler A."/>
            <person name="Grigoriev I.V."/>
            <person name="Martin F.M."/>
            <person name="Hacquard S."/>
        </authorList>
    </citation>
    <scope>NUCLEOTIDE SEQUENCE</scope>
    <source>
        <strain evidence="2">MPI-CAGE-AT-0147</strain>
    </source>
</reference>
<feature type="compositionally biased region" description="Polar residues" evidence="1">
    <location>
        <begin position="216"/>
        <end position="225"/>
    </location>
</feature>
<gene>
    <name evidence="2" type="ORF">EDB81DRAFT_769023</name>
</gene>
<organism evidence="2 3">
    <name type="scientific">Dactylonectria macrodidyma</name>
    <dbReference type="NCBI Taxonomy" id="307937"/>
    <lineage>
        <taxon>Eukaryota</taxon>
        <taxon>Fungi</taxon>
        <taxon>Dikarya</taxon>
        <taxon>Ascomycota</taxon>
        <taxon>Pezizomycotina</taxon>
        <taxon>Sordariomycetes</taxon>
        <taxon>Hypocreomycetidae</taxon>
        <taxon>Hypocreales</taxon>
        <taxon>Nectriaceae</taxon>
        <taxon>Dactylonectria</taxon>
    </lineage>
</organism>
<protein>
    <submittedName>
        <fullName evidence="2">Uncharacterized protein</fullName>
    </submittedName>
</protein>
<evidence type="ECO:0000313" key="2">
    <source>
        <dbReference type="EMBL" id="KAH7109963.1"/>
    </source>
</evidence>
<keyword evidence="3" id="KW-1185">Reference proteome</keyword>
<dbReference type="EMBL" id="JAGMUV010000048">
    <property type="protein sequence ID" value="KAH7109963.1"/>
    <property type="molecule type" value="Genomic_DNA"/>
</dbReference>
<feature type="region of interest" description="Disordered" evidence="1">
    <location>
        <begin position="216"/>
        <end position="239"/>
    </location>
</feature>
<accession>A0A9P9CZJ8</accession>
<name>A0A9P9CZJ8_9HYPO</name>
<dbReference type="OrthoDB" id="3200163at2759"/>
<comment type="caution">
    <text evidence="2">The sequence shown here is derived from an EMBL/GenBank/DDBJ whole genome shotgun (WGS) entry which is preliminary data.</text>
</comment>
<evidence type="ECO:0000256" key="1">
    <source>
        <dbReference type="SAM" id="MobiDB-lite"/>
    </source>
</evidence>
<feature type="compositionally biased region" description="Basic and acidic residues" evidence="1">
    <location>
        <begin position="226"/>
        <end position="238"/>
    </location>
</feature>
<proteinExistence type="predicted"/>